<evidence type="ECO:0000313" key="1">
    <source>
        <dbReference type="EMBL" id="GGZ41387.1"/>
    </source>
</evidence>
<evidence type="ECO:0000313" key="2">
    <source>
        <dbReference type="Proteomes" id="UP000619457"/>
    </source>
</evidence>
<dbReference type="EMBL" id="BMWX01000011">
    <property type="protein sequence ID" value="GGZ41387.1"/>
    <property type="molecule type" value="Genomic_DNA"/>
</dbReference>
<comment type="caution">
    <text evidence="1">The sequence shown here is derived from an EMBL/GenBank/DDBJ whole genome shotgun (WGS) entry which is preliminary data.</text>
</comment>
<dbReference type="Pfam" id="PF11751">
    <property type="entry name" value="PorP_SprF"/>
    <property type="match status" value="1"/>
</dbReference>
<keyword evidence="2" id="KW-1185">Reference proteome</keyword>
<reference evidence="1" key="1">
    <citation type="journal article" date="2014" name="Int. J. Syst. Evol. Microbiol.">
        <title>Complete genome sequence of Corynebacterium casei LMG S-19264T (=DSM 44701T), isolated from a smear-ripened cheese.</title>
        <authorList>
            <consortium name="US DOE Joint Genome Institute (JGI-PGF)"/>
            <person name="Walter F."/>
            <person name="Albersmeier A."/>
            <person name="Kalinowski J."/>
            <person name="Ruckert C."/>
        </authorList>
    </citation>
    <scope>NUCLEOTIDE SEQUENCE</scope>
    <source>
        <strain evidence="1">KCTC 12368</strain>
    </source>
</reference>
<dbReference type="Proteomes" id="UP000619457">
    <property type="component" value="Unassembled WGS sequence"/>
</dbReference>
<dbReference type="AlphaFoldDB" id="A0A918QBZ8"/>
<protein>
    <submittedName>
        <fullName evidence="1">Membrane protein</fullName>
    </submittedName>
</protein>
<dbReference type="NCBIfam" id="TIGR03519">
    <property type="entry name" value="T9SS_PorP_fam"/>
    <property type="match status" value="1"/>
</dbReference>
<proteinExistence type="predicted"/>
<sequence length="291" mass="32804">MFNGLSINPGYAGYKGMPYFQSSYRSQWVNFPGAPRTFSASVDMSANEGRMGFGLSLYNDQLGPAMTNNITATYAYRVQTGEESFLGLGIGGGVSEYVIDGSVLDPNDFPDSEIPQGRVNLFTPTLNTGIFFNTPRFYAGLSAYNLIGKKSLERKDIALAYHDFHYYLTAGMLLPLSKSVQIKPSFLVKEVKGAPTNYDINLMFLFLERIWLGSSYRSNTKIWNDNLPDNLSNRNSVVFLMEFFAGSSWRIGYAYDHNLNVLNHYGNGSHEISLGYYLAPKQRRMQNSRWF</sequence>
<name>A0A918QBZ8_9BACT</name>
<dbReference type="InterPro" id="IPR019861">
    <property type="entry name" value="PorP/SprF_Bacteroidetes"/>
</dbReference>
<gene>
    <name evidence="1" type="ORF">GCM10007049_38320</name>
</gene>
<accession>A0A918QBZ8</accession>
<reference evidence="1" key="2">
    <citation type="submission" date="2020-09" db="EMBL/GenBank/DDBJ databases">
        <authorList>
            <person name="Sun Q."/>
            <person name="Kim S."/>
        </authorList>
    </citation>
    <scope>NUCLEOTIDE SEQUENCE</scope>
    <source>
        <strain evidence="1">KCTC 12368</strain>
    </source>
</reference>
<organism evidence="1 2">
    <name type="scientific">Echinicola pacifica</name>
    <dbReference type="NCBI Taxonomy" id="346377"/>
    <lineage>
        <taxon>Bacteria</taxon>
        <taxon>Pseudomonadati</taxon>
        <taxon>Bacteroidota</taxon>
        <taxon>Cytophagia</taxon>
        <taxon>Cytophagales</taxon>
        <taxon>Cyclobacteriaceae</taxon>
        <taxon>Echinicola</taxon>
    </lineage>
</organism>